<evidence type="ECO:0000313" key="2">
    <source>
        <dbReference type="EMBL" id="AKF06357.1"/>
    </source>
</evidence>
<dbReference type="EMBL" id="CP011125">
    <property type="protein sequence ID" value="AKF06357.1"/>
    <property type="molecule type" value="Genomic_DNA"/>
</dbReference>
<organism evidence="2 3">
    <name type="scientific">Sandaracinus amylolyticus</name>
    <dbReference type="NCBI Taxonomy" id="927083"/>
    <lineage>
        <taxon>Bacteria</taxon>
        <taxon>Pseudomonadati</taxon>
        <taxon>Myxococcota</taxon>
        <taxon>Polyangia</taxon>
        <taxon>Polyangiales</taxon>
        <taxon>Sandaracinaceae</taxon>
        <taxon>Sandaracinus</taxon>
    </lineage>
</organism>
<keyword evidence="1" id="KW-0812">Transmembrane</keyword>
<dbReference type="AlphaFoldDB" id="A0A0F6YIN6"/>
<feature type="transmembrane region" description="Helical" evidence="1">
    <location>
        <begin position="36"/>
        <end position="58"/>
    </location>
</feature>
<name>A0A0F6YIN6_9BACT</name>
<sequence>MKLHDLHHVLTGYAADWTGESEIAAWEIGAGCGGHLAAWVLNLFAMQYGVFIAPRAVLAAFARGRRSQSLYAASELDERMLEERVEDARKRLGLDREIEPGVADVARLAAWWVAGLALWAWPIVLVSALVW</sequence>
<evidence type="ECO:0000256" key="1">
    <source>
        <dbReference type="SAM" id="Phobius"/>
    </source>
</evidence>
<keyword evidence="3" id="KW-1185">Reference proteome</keyword>
<evidence type="ECO:0000313" key="3">
    <source>
        <dbReference type="Proteomes" id="UP000034883"/>
    </source>
</evidence>
<protein>
    <submittedName>
        <fullName evidence="2">Uncharacterized protein</fullName>
    </submittedName>
</protein>
<dbReference type="KEGG" id="samy:DB32_003506"/>
<proteinExistence type="predicted"/>
<accession>A0A0F6YIN6</accession>
<gene>
    <name evidence="2" type="ORF">DB32_003506</name>
</gene>
<feature type="transmembrane region" description="Helical" evidence="1">
    <location>
        <begin position="108"/>
        <end position="130"/>
    </location>
</feature>
<dbReference type="Proteomes" id="UP000034883">
    <property type="component" value="Chromosome"/>
</dbReference>
<keyword evidence="1" id="KW-1133">Transmembrane helix</keyword>
<reference evidence="2 3" key="1">
    <citation type="submission" date="2015-03" db="EMBL/GenBank/DDBJ databases">
        <title>Genome assembly of Sandaracinus amylolyticus DSM 53668.</title>
        <authorList>
            <person name="Sharma G."/>
            <person name="Subramanian S."/>
        </authorList>
    </citation>
    <scope>NUCLEOTIDE SEQUENCE [LARGE SCALE GENOMIC DNA]</scope>
    <source>
        <strain evidence="2 3">DSM 53668</strain>
    </source>
</reference>
<keyword evidence="1" id="KW-0472">Membrane</keyword>
<dbReference type="STRING" id="927083.DB32_003506"/>